<evidence type="ECO:0000256" key="2">
    <source>
        <dbReference type="ARBA" id="ARBA00022448"/>
    </source>
</evidence>
<gene>
    <name evidence="5" type="ORF">SAMN05216204_110132</name>
</gene>
<comment type="similarity">
    <text evidence="1">Belongs to the bacterial solute-binding protein 7 family.</text>
</comment>
<feature type="chain" id="PRO_5011617917" evidence="4">
    <location>
        <begin position="31"/>
        <end position="346"/>
    </location>
</feature>
<proteinExistence type="inferred from homology"/>
<accession>A0A1I1M7X8</accession>
<organism evidence="5 6">
    <name type="scientific">Massilia yuzhufengensis</name>
    <dbReference type="NCBI Taxonomy" id="1164594"/>
    <lineage>
        <taxon>Bacteria</taxon>
        <taxon>Pseudomonadati</taxon>
        <taxon>Pseudomonadota</taxon>
        <taxon>Betaproteobacteria</taxon>
        <taxon>Burkholderiales</taxon>
        <taxon>Oxalobacteraceae</taxon>
        <taxon>Telluria group</taxon>
        <taxon>Massilia</taxon>
    </lineage>
</organism>
<keyword evidence="6" id="KW-1185">Reference proteome</keyword>
<dbReference type="OrthoDB" id="9794826at2"/>
<dbReference type="AlphaFoldDB" id="A0A1I1M7X8"/>
<reference evidence="6" key="1">
    <citation type="submission" date="2016-10" db="EMBL/GenBank/DDBJ databases">
        <authorList>
            <person name="Varghese N."/>
            <person name="Submissions S."/>
        </authorList>
    </citation>
    <scope>NUCLEOTIDE SEQUENCE [LARGE SCALE GENOMIC DNA]</scope>
    <source>
        <strain evidence="6">CGMCC 1.12041</strain>
    </source>
</reference>
<dbReference type="GO" id="GO:0055085">
    <property type="term" value="P:transmembrane transport"/>
    <property type="evidence" value="ECO:0007669"/>
    <property type="project" value="InterPro"/>
</dbReference>
<dbReference type="Proteomes" id="UP000198639">
    <property type="component" value="Unassembled WGS sequence"/>
</dbReference>
<dbReference type="GO" id="GO:0015740">
    <property type="term" value="P:C4-dicarboxylate transport"/>
    <property type="evidence" value="ECO:0007669"/>
    <property type="project" value="TreeGrafter"/>
</dbReference>
<evidence type="ECO:0000313" key="6">
    <source>
        <dbReference type="Proteomes" id="UP000198639"/>
    </source>
</evidence>
<keyword evidence="3 4" id="KW-0732">Signal</keyword>
<feature type="signal peptide" evidence="4">
    <location>
        <begin position="1"/>
        <end position="30"/>
    </location>
</feature>
<dbReference type="InterPro" id="IPR038404">
    <property type="entry name" value="TRAP_DctP_sf"/>
</dbReference>
<sequence length="346" mass="37309">MSVTKRAAMSRRAMLGAIATSPLWMQSAWAQPNNLKISHQFPGGSIAEGDFRDRLCRMFAADVERRTRGGLKFSIYPSSSLMGANAQFPALRSGALDMALVPLTYASAEAPEANIGLMPGLVTSYEQAYAWKNAPVGRELTRILHDQGLVVVSWIWQAGGVASRGKPILQPEDVAGLKVRGGSPEMDRLLADAGATVVSMPSNEIQAAMRAGTLDAALTSSTSLISFRLQESSRALTTARGGAYWFMFEPLMMSRTVFDRLSKQQQAAVMAVGADLESFALKAARADDAAVAAVYQKTGAQVVDMNADALRKWQAVARTNAWREFGERNANCGKLLELAEQSLAMI</sequence>
<dbReference type="PANTHER" id="PTHR33376">
    <property type="match status" value="1"/>
</dbReference>
<name>A0A1I1M7X8_9BURK</name>
<keyword evidence="2" id="KW-0813">Transport</keyword>
<evidence type="ECO:0000313" key="5">
    <source>
        <dbReference type="EMBL" id="SFC81146.1"/>
    </source>
</evidence>
<dbReference type="NCBIfam" id="NF037995">
    <property type="entry name" value="TRAP_S1"/>
    <property type="match status" value="1"/>
</dbReference>
<dbReference type="InterPro" id="IPR018389">
    <property type="entry name" value="DctP_fam"/>
</dbReference>
<dbReference type="Pfam" id="PF03480">
    <property type="entry name" value="DctP"/>
    <property type="match status" value="1"/>
</dbReference>
<dbReference type="STRING" id="1164594.SAMN05216204_110132"/>
<dbReference type="Gene3D" id="3.40.190.170">
    <property type="entry name" value="Bacterial extracellular solute-binding protein, family 7"/>
    <property type="match status" value="1"/>
</dbReference>
<protein>
    <submittedName>
        <fullName evidence="5">TRAP-type C4-dicarboxylate transport system, substrate-binding protein</fullName>
    </submittedName>
</protein>
<evidence type="ECO:0000256" key="4">
    <source>
        <dbReference type="SAM" id="SignalP"/>
    </source>
</evidence>
<dbReference type="EMBL" id="FOLD01000010">
    <property type="protein sequence ID" value="SFC81146.1"/>
    <property type="molecule type" value="Genomic_DNA"/>
</dbReference>
<evidence type="ECO:0000256" key="3">
    <source>
        <dbReference type="ARBA" id="ARBA00022729"/>
    </source>
</evidence>
<evidence type="ECO:0000256" key="1">
    <source>
        <dbReference type="ARBA" id="ARBA00009023"/>
    </source>
</evidence>
<dbReference type="PANTHER" id="PTHR33376:SF7">
    <property type="entry name" value="C4-DICARBOXYLATE-BINDING PROTEIN DCTB"/>
    <property type="match status" value="1"/>
</dbReference>